<dbReference type="Proteomes" id="UP000294902">
    <property type="component" value="Unassembled WGS sequence"/>
</dbReference>
<accession>A0A4R3MJP7</accession>
<dbReference type="PANTHER" id="PTHR46638">
    <property type="entry name" value="CORRINOID ADENOSYLTRANSFERASE"/>
    <property type="match status" value="1"/>
</dbReference>
<gene>
    <name evidence="1" type="ORF">EDC18_105120</name>
</gene>
<dbReference type="InterPro" id="IPR027417">
    <property type="entry name" value="P-loop_NTPase"/>
</dbReference>
<dbReference type="PIRSF" id="PIRSF015617">
    <property type="entry name" value="Adensltrnsf_CobA"/>
    <property type="match status" value="1"/>
</dbReference>
<dbReference type="GO" id="GO:0009236">
    <property type="term" value="P:cobalamin biosynthetic process"/>
    <property type="evidence" value="ECO:0007669"/>
    <property type="project" value="InterPro"/>
</dbReference>
<reference evidence="1 2" key="1">
    <citation type="submission" date="2019-03" db="EMBL/GenBank/DDBJ databases">
        <title>Genomic Encyclopedia of Type Strains, Phase IV (KMG-IV): sequencing the most valuable type-strain genomes for metagenomic binning, comparative biology and taxonomic classification.</title>
        <authorList>
            <person name="Goeker M."/>
        </authorList>
    </citation>
    <scope>NUCLEOTIDE SEQUENCE [LARGE SCALE GENOMIC DNA]</scope>
    <source>
        <strain evidence="1 2">DSM 24629</strain>
    </source>
</reference>
<dbReference type="SUPFAM" id="SSF52540">
    <property type="entry name" value="P-loop containing nucleoside triphosphate hydrolases"/>
    <property type="match status" value="1"/>
</dbReference>
<comment type="caution">
    <text evidence="1">The sequence shown here is derived from an EMBL/GenBank/DDBJ whole genome shotgun (WGS) entry which is preliminary data.</text>
</comment>
<sequence length="176" mass="19905">MKKGLIQVYCGNGKGKTTAAIGQGIRATGHGYKVIMIQFLKGRATGELETLKRLEPEFKVFKFEKQTKFIFEMDEEQKKDLQSDIKNALNFAKKVLDTRECDVLILDEILGVVENELLSEEDLITIINNKSEHIELILTGRVLPESIKPLVDYISTVEETAHPFYKGVAARKGIEY</sequence>
<evidence type="ECO:0000313" key="1">
    <source>
        <dbReference type="EMBL" id="TCT14639.1"/>
    </source>
</evidence>
<name>A0A4R3MJP7_9FIRM</name>
<keyword evidence="2" id="KW-1185">Reference proteome</keyword>
<keyword evidence="1" id="KW-0808">Transferase</keyword>
<evidence type="ECO:0000313" key="2">
    <source>
        <dbReference type="Proteomes" id="UP000294902"/>
    </source>
</evidence>
<dbReference type="GO" id="GO:0008817">
    <property type="term" value="F:corrinoid adenosyltransferase activity"/>
    <property type="evidence" value="ECO:0007669"/>
    <property type="project" value="InterPro"/>
</dbReference>
<dbReference type="InterPro" id="IPR003724">
    <property type="entry name" value="CblAdoTrfase_CobA"/>
</dbReference>
<organism evidence="1 2">
    <name type="scientific">Natranaerovirga pectinivora</name>
    <dbReference type="NCBI Taxonomy" id="682400"/>
    <lineage>
        <taxon>Bacteria</taxon>
        <taxon>Bacillati</taxon>
        <taxon>Bacillota</taxon>
        <taxon>Clostridia</taxon>
        <taxon>Lachnospirales</taxon>
        <taxon>Natranaerovirgaceae</taxon>
        <taxon>Natranaerovirga</taxon>
    </lineage>
</organism>
<dbReference type="Gene3D" id="3.40.50.300">
    <property type="entry name" value="P-loop containing nucleotide triphosphate hydrolases"/>
    <property type="match status" value="1"/>
</dbReference>
<dbReference type="Pfam" id="PF02572">
    <property type="entry name" value="CobA_CobO_BtuR"/>
    <property type="match status" value="1"/>
</dbReference>
<dbReference type="AlphaFoldDB" id="A0A4R3MJP7"/>
<dbReference type="OrthoDB" id="9810309at2"/>
<dbReference type="EMBL" id="SMAL01000005">
    <property type="protein sequence ID" value="TCT14639.1"/>
    <property type="molecule type" value="Genomic_DNA"/>
</dbReference>
<dbReference type="PANTHER" id="PTHR46638:SF1">
    <property type="entry name" value="CORRINOID ADENOSYLTRANSFERASE"/>
    <property type="match status" value="1"/>
</dbReference>
<dbReference type="GO" id="GO:0005524">
    <property type="term" value="F:ATP binding"/>
    <property type="evidence" value="ECO:0007669"/>
    <property type="project" value="InterPro"/>
</dbReference>
<protein>
    <submittedName>
        <fullName evidence="1">Cob(I)yrinic acid a,c-diamide adenosyltransferase</fullName>
    </submittedName>
</protein>
<proteinExistence type="predicted"/>
<dbReference type="RefSeq" id="WP_132252270.1">
    <property type="nucleotide sequence ID" value="NZ_SMAL01000005.1"/>
</dbReference>